<accession>E3JSE2</accession>
<evidence type="ECO:0000313" key="1">
    <source>
        <dbReference type="EMBL" id="EFP74867.2"/>
    </source>
</evidence>
<organism evidence="1 2">
    <name type="scientific">Puccinia graminis f. sp. tritici (strain CRL 75-36-700-3 / race SCCL)</name>
    <name type="common">Black stem rust fungus</name>
    <dbReference type="NCBI Taxonomy" id="418459"/>
    <lineage>
        <taxon>Eukaryota</taxon>
        <taxon>Fungi</taxon>
        <taxon>Dikarya</taxon>
        <taxon>Basidiomycota</taxon>
        <taxon>Pucciniomycotina</taxon>
        <taxon>Pucciniomycetes</taxon>
        <taxon>Pucciniales</taxon>
        <taxon>Pucciniaceae</taxon>
        <taxon>Puccinia</taxon>
    </lineage>
</organism>
<dbReference type="RefSeq" id="XP_003319286.2">
    <property type="nucleotide sequence ID" value="XM_003319238.2"/>
</dbReference>
<name>E3JSE2_PUCGT</name>
<dbReference type="Proteomes" id="UP000008783">
    <property type="component" value="Unassembled WGS sequence"/>
</dbReference>
<dbReference type="InterPro" id="IPR052980">
    <property type="entry name" value="Crinkler_effector"/>
</dbReference>
<keyword evidence="2" id="KW-1185">Reference proteome</keyword>
<dbReference type="AlphaFoldDB" id="E3JSE2"/>
<dbReference type="PANTHER" id="PTHR33129:SF1">
    <property type="entry name" value="ATP-BINDING PROTEIN"/>
    <property type="match status" value="1"/>
</dbReference>
<dbReference type="InParanoid" id="E3JSE2"/>
<proteinExistence type="predicted"/>
<dbReference type="PANTHER" id="PTHR33129">
    <property type="entry name" value="PROTEIN KINASE DOMAIN-CONTAINING PROTEIN-RELATED"/>
    <property type="match status" value="1"/>
</dbReference>
<dbReference type="EMBL" id="DS178263">
    <property type="protein sequence ID" value="EFP74867.2"/>
    <property type="molecule type" value="Genomic_DNA"/>
</dbReference>
<dbReference type="GeneID" id="10546983"/>
<sequence length="766" mass="86490">MPVRPVSGPAGLREQFSDIAASRTDSDLSWDNHVRQLLGQAGPRIRRAGQSEQRVCAVSQLNTNLNYPRTALILDAIDSAIQLTSSTCSLGATDRWSSRSCSNFSPSLAGLESNLDTLVHLSRRSSLLVVLLCSSPSCRDSKSYWDLFLALYVDRPHSHKSVNSPHSHKSLHAHTLRMVPKRIWLSYNNQLSCVLTQELEFVIDLAKAARNEFLPYLRDFATSDITLHVDEDAEALATDSALAEIAAQLSPCGVSKTPLIVKVPEFKAGSKVEEGLLRFWKALPEASLVVDGEVEYLELKESYILGIKKLGDRLLVRPIYKELCELFEVEGYDQWVVTGTPGIGKTFFSVYYMWIAARKKKAVLWQNPFFPDDVCYLMTSSGIAPVRTWGSEIDGVLAKFDPVHIVDGRAPNLRNVWTLLVTSPQHNHYHQFLKDDDSNLLYMPPWSYEELQTCKAILYPDERILPTTLMDRVFKWYGGVPRYVLARASTEFKRKGGNEDAAFQAVNRSLTEAINRGGIMDAIKAYQSKTTDGQYSHRVIHIFSHPSGELTQFHLSWASDQVATEMSKIYEQELRFNILNLLRNFPDGSNFRRMLFEIHAQNVLQEGGTFQVRPLGEGDPRSGQDIKITFPAAERRTFITYEEVNLRTDVFWKPCSPTLASIDLLRGPANCFQITVSNTHPIKHQGLSKALELVDKSESSRRLYFVVPSNIYSTYKHQPYHTKDGKIYKRNLGDVGKVEQWALMIPIGAENLSRGDEEPPKKKQTV</sequence>
<dbReference type="OrthoDB" id="2495627at2759"/>
<evidence type="ECO:0000313" key="2">
    <source>
        <dbReference type="Proteomes" id="UP000008783"/>
    </source>
</evidence>
<dbReference type="HOGENOM" id="CLU_020819_0_0_1"/>
<gene>
    <name evidence="1" type="ORF">PGTG_01460</name>
</gene>
<protein>
    <submittedName>
        <fullName evidence="1">Uncharacterized protein</fullName>
    </submittedName>
</protein>
<dbReference type="KEGG" id="pgr:PGTG_01460"/>
<reference key="1">
    <citation type="submission" date="2007-01" db="EMBL/GenBank/DDBJ databases">
        <title>The Genome Sequence of Puccinia graminis f. sp. tritici Strain CRL 75-36-700-3.</title>
        <authorList>
            <consortium name="The Broad Institute Genome Sequencing Platform"/>
            <person name="Birren B."/>
            <person name="Lander E."/>
            <person name="Galagan J."/>
            <person name="Nusbaum C."/>
            <person name="Devon K."/>
            <person name="Cuomo C."/>
            <person name="Jaffe D."/>
            <person name="Butler J."/>
            <person name="Alvarez P."/>
            <person name="Gnerre S."/>
            <person name="Grabherr M."/>
            <person name="Mauceli E."/>
            <person name="Brockman W."/>
            <person name="Young S."/>
            <person name="LaButti K."/>
            <person name="Sykes S."/>
            <person name="DeCaprio D."/>
            <person name="Crawford M."/>
            <person name="Koehrsen M."/>
            <person name="Engels R."/>
            <person name="Montgomery P."/>
            <person name="Pearson M."/>
            <person name="Howarth C."/>
            <person name="Larson L."/>
            <person name="White J."/>
            <person name="Zeng Q."/>
            <person name="Kodira C."/>
            <person name="Yandava C."/>
            <person name="Alvarado L."/>
            <person name="O'Leary S."/>
            <person name="Szabo L."/>
            <person name="Dean R."/>
            <person name="Schein J."/>
        </authorList>
    </citation>
    <scope>NUCLEOTIDE SEQUENCE</scope>
    <source>
        <strain>CRL 75-36-700-3</strain>
    </source>
</reference>
<reference evidence="2" key="2">
    <citation type="journal article" date="2011" name="Proc. Natl. Acad. Sci. U.S.A.">
        <title>Obligate biotrophy features unraveled by the genomic analysis of rust fungi.</title>
        <authorList>
            <person name="Duplessis S."/>
            <person name="Cuomo C.A."/>
            <person name="Lin Y.-C."/>
            <person name="Aerts A."/>
            <person name="Tisserant E."/>
            <person name="Veneault-Fourrey C."/>
            <person name="Joly D.L."/>
            <person name="Hacquard S."/>
            <person name="Amselem J."/>
            <person name="Cantarel B.L."/>
            <person name="Chiu R."/>
            <person name="Coutinho P.M."/>
            <person name="Feau N."/>
            <person name="Field M."/>
            <person name="Frey P."/>
            <person name="Gelhaye E."/>
            <person name="Goldberg J."/>
            <person name="Grabherr M.G."/>
            <person name="Kodira C.D."/>
            <person name="Kohler A."/>
            <person name="Kuees U."/>
            <person name="Lindquist E.A."/>
            <person name="Lucas S.M."/>
            <person name="Mago R."/>
            <person name="Mauceli E."/>
            <person name="Morin E."/>
            <person name="Murat C."/>
            <person name="Pangilinan J.L."/>
            <person name="Park R."/>
            <person name="Pearson M."/>
            <person name="Quesneville H."/>
            <person name="Rouhier N."/>
            <person name="Sakthikumar S."/>
            <person name="Salamov A.A."/>
            <person name="Schmutz J."/>
            <person name="Selles B."/>
            <person name="Shapiro H."/>
            <person name="Tanguay P."/>
            <person name="Tuskan G.A."/>
            <person name="Henrissat B."/>
            <person name="Van de Peer Y."/>
            <person name="Rouze P."/>
            <person name="Ellis J.G."/>
            <person name="Dodds P.N."/>
            <person name="Schein J.E."/>
            <person name="Zhong S."/>
            <person name="Hamelin R.C."/>
            <person name="Grigoriev I.V."/>
            <person name="Szabo L.J."/>
            <person name="Martin F."/>
        </authorList>
    </citation>
    <scope>NUCLEOTIDE SEQUENCE [LARGE SCALE GENOMIC DNA]</scope>
    <source>
        <strain evidence="2">CRL 75-36-700-3 / race SCCL</strain>
    </source>
</reference>
<dbReference type="VEuPathDB" id="FungiDB:PGTG_01460"/>